<feature type="region of interest" description="Disordered" evidence="1">
    <location>
        <begin position="166"/>
        <end position="204"/>
    </location>
</feature>
<gene>
    <name evidence="2" type="ORF">BJ322DRAFT_826202</name>
</gene>
<accession>A0A9P6HE70</accession>
<reference evidence="2" key="2">
    <citation type="submission" date="2020-11" db="EMBL/GenBank/DDBJ databases">
        <authorList>
            <consortium name="DOE Joint Genome Institute"/>
            <person name="Kuo A."/>
            <person name="Miyauchi S."/>
            <person name="Kiss E."/>
            <person name="Drula E."/>
            <person name="Kohler A."/>
            <person name="Sanchez-Garcia M."/>
            <person name="Andreopoulos B."/>
            <person name="Barry K.W."/>
            <person name="Bonito G."/>
            <person name="Buee M."/>
            <person name="Carver A."/>
            <person name="Chen C."/>
            <person name="Cichocki N."/>
            <person name="Clum A."/>
            <person name="Culley D."/>
            <person name="Crous P.W."/>
            <person name="Fauchery L."/>
            <person name="Girlanda M."/>
            <person name="Hayes R."/>
            <person name="Keri Z."/>
            <person name="Labutti K."/>
            <person name="Lipzen A."/>
            <person name="Lombard V."/>
            <person name="Magnuson J."/>
            <person name="Maillard F."/>
            <person name="Morin E."/>
            <person name="Murat C."/>
            <person name="Nolan M."/>
            <person name="Ohm R."/>
            <person name="Pangilinan J."/>
            <person name="Pereira M."/>
            <person name="Perotto S."/>
            <person name="Peter M."/>
            <person name="Riley R."/>
            <person name="Sitrit Y."/>
            <person name="Stielow B."/>
            <person name="Szollosi G."/>
            <person name="Zifcakova L."/>
            <person name="Stursova M."/>
            <person name="Spatafora J.W."/>
            <person name="Tedersoo L."/>
            <person name="Vaario L.-M."/>
            <person name="Yamada A."/>
            <person name="Yan M."/>
            <person name="Wang P."/>
            <person name="Xu J."/>
            <person name="Bruns T."/>
            <person name="Baldrian P."/>
            <person name="Vilgalys R."/>
            <person name="Henrissat B."/>
            <person name="Grigoriev I.V."/>
            <person name="Hibbett D."/>
            <person name="Nagy L.G."/>
            <person name="Martin F.M."/>
        </authorList>
    </citation>
    <scope>NUCLEOTIDE SEQUENCE</scope>
    <source>
        <strain evidence="2">UH-Tt-Lm1</strain>
    </source>
</reference>
<evidence type="ECO:0000313" key="3">
    <source>
        <dbReference type="Proteomes" id="UP000736335"/>
    </source>
</evidence>
<sequence>MSNSHFYYPPEETYLSSENLIYTSEGQAGDAQYPATAHISPGQDPGIAAEVLVFDQLQDWLSLPPGPSAKTFGNPTYPQEDTAAGSGRDGLPQQYIAVPHPQPAGFNVAHPAQNGFMMDGFNLGVQQPPQGLLSHPAGMEGNQSTALFPANSSQAEANPLRNLGRNKEKQRLGPYEIGGGGKKKSKREKKPQDPETLEYIPAGFSNPLGRPDFQAVHQKKYCCDATQRGWKALPPVDFVVEGNEGIKLTDAMNMLFSNLHGRDDPMFVEGDAGPSVSLRIEILGHESGLEKARQISTMNHKKERVPIKREKLAHDIAKIIKLHLEKGSQSSVPFEHMYLVRLHNVSQASWQPELWYKTPAAS</sequence>
<dbReference type="OrthoDB" id="3308956at2759"/>
<evidence type="ECO:0000256" key="1">
    <source>
        <dbReference type="SAM" id="MobiDB-lite"/>
    </source>
</evidence>
<keyword evidence="3" id="KW-1185">Reference proteome</keyword>
<proteinExistence type="predicted"/>
<reference evidence="2" key="1">
    <citation type="journal article" date="2020" name="Nat. Commun.">
        <title>Large-scale genome sequencing of mycorrhizal fungi provides insights into the early evolution of symbiotic traits.</title>
        <authorList>
            <person name="Miyauchi S."/>
            <person name="Kiss E."/>
            <person name="Kuo A."/>
            <person name="Drula E."/>
            <person name="Kohler A."/>
            <person name="Sanchez-Garcia M."/>
            <person name="Morin E."/>
            <person name="Andreopoulos B."/>
            <person name="Barry K.W."/>
            <person name="Bonito G."/>
            <person name="Buee M."/>
            <person name="Carver A."/>
            <person name="Chen C."/>
            <person name="Cichocki N."/>
            <person name="Clum A."/>
            <person name="Culley D."/>
            <person name="Crous P.W."/>
            <person name="Fauchery L."/>
            <person name="Girlanda M."/>
            <person name="Hayes R.D."/>
            <person name="Keri Z."/>
            <person name="LaButti K."/>
            <person name="Lipzen A."/>
            <person name="Lombard V."/>
            <person name="Magnuson J."/>
            <person name="Maillard F."/>
            <person name="Murat C."/>
            <person name="Nolan M."/>
            <person name="Ohm R.A."/>
            <person name="Pangilinan J."/>
            <person name="Pereira M.F."/>
            <person name="Perotto S."/>
            <person name="Peter M."/>
            <person name="Pfister S."/>
            <person name="Riley R."/>
            <person name="Sitrit Y."/>
            <person name="Stielow J.B."/>
            <person name="Szollosi G."/>
            <person name="Zifcakova L."/>
            <person name="Stursova M."/>
            <person name="Spatafora J.W."/>
            <person name="Tedersoo L."/>
            <person name="Vaario L.M."/>
            <person name="Yamada A."/>
            <person name="Yan M."/>
            <person name="Wang P."/>
            <person name="Xu J."/>
            <person name="Bruns T."/>
            <person name="Baldrian P."/>
            <person name="Vilgalys R."/>
            <person name="Dunand C."/>
            <person name="Henrissat B."/>
            <person name="Grigoriev I.V."/>
            <person name="Hibbett D."/>
            <person name="Nagy L.G."/>
            <person name="Martin F.M."/>
        </authorList>
    </citation>
    <scope>NUCLEOTIDE SEQUENCE</scope>
    <source>
        <strain evidence="2">UH-Tt-Lm1</strain>
    </source>
</reference>
<comment type="caution">
    <text evidence="2">The sequence shown here is derived from an EMBL/GenBank/DDBJ whole genome shotgun (WGS) entry which is preliminary data.</text>
</comment>
<name>A0A9P6HE70_9AGAM</name>
<evidence type="ECO:0000313" key="2">
    <source>
        <dbReference type="EMBL" id="KAF9785349.1"/>
    </source>
</evidence>
<dbReference type="AlphaFoldDB" id="A0A9P6HE70"/>
<dbReference type="EMBL" id="WIUZ02000007">
    <property type="protein sequence ID" value="KAF9785349.1"/>
    <property type="molecule type" value="Genomic_DNA"/>
</dbReference>
<organism evidence="2 3">
    <name type="scientific">Thelephora terrestris</name>
    <dbReference type="NCBI Taxonomy" id="56493"/>
    <lineage>
        <taxon>Eukaryota</taxon>
        <taxon>Fungi</taxon>
        <taxon>Dikarya</taxon>
        <taxon>Basidiomycota</taxon>
        <taxon>Agaricomycotina</taxon>
        <taxon>Agaricomycetes</taxon>
        <taxon>Thelephorales</taxon>
        <taxon>Thelephoraceae</taxon>
        <taxon>Thelephora</taxon>
    </lineage>
</organism>
<protein>
    <submittedName>
        <fullName evidence="2">Uncharacterized protein</fullName>
    </submittedName>
</protein>
<dbReference type="Proteomes" id="UP000736335">
    <property type="component" value="Unassembled WGS sequence"/>
</dbReference>